<dbReference type="RefSeq" id="WP_236890894.1">
    <property type="nucleotide sequence ID" value="NZ_AP024488.1"/>
</dbReference>
<sequence length="178" mass="20443">MARRREKLDPSQRIIDFTWGQQVDRYVEERQDIQAAIEQPRTPSDYENEFEYGFELATAIKKAIRQSGLSREQVVDEINAFFDRSHEGAKTDPPSCRNPLTINMLNKYICKPDEAPIPAYYLVALMFVTGSLEPARALVEPMGAQVVDEEDVKQLTLGKIDQNISELQRLKKELRGVR</sequence>
<reference evidence="1 2" key="1">
    <citation type="submission" date="2021-02" db="EMBL/GenBank/DDBJ databases">
        <title>Complete genome of Desulfoluna sp. strain ASN36.</title>
        <authorList>
            <person name="Takahashi A."/>
            <person name="Kojima H."/>
            <person name="Fukui M."/>
        </authorList>
    </citation>
    <scope>NUCLEOTIDE SEQUENCE [LARGE SCALE GENOMIC DNA]</scope>
    <source>
        <strain evidence="1 2">ASN36</strain>
    </source>
</reference>
<accession>A0ABN6EW46</accession>
<evidence type="ECO:0000313" key="1">
    <source>
        <dbReference type="EMBL" id="BCS94587.1"/>
    </source>
</evidence>
<evidence type="ECO:0000313" key="2">
    <source>
        <dbReference type="Proteomes" id="UP001320148"/>
    </source>
</evidence>
<organism evidence="1 2">
    <name type="scientific">Desulfoluna limicola</name>
    <dbReference type="NCBI Taxonomy" id="2810562"/>
    <lineage>
        <taxon>Bacteria</taxon>
        <taxon>Pseudomonadati</taxon>
        <taxon>Thermodesulfobacteriota</taxon>
        <taxon>Desulfobacteria</taxon>
        <taxon>Desulfobacterales</taxon>
        <taxon>Desulfolunaceae</taxon>
        <taxon>Desulfoluna</taxon>
    </lineage>
</organism>
<proteinExistence type="predicted"/>
<dbReference type="EMBL" id="AP024488">
    <property type="protein sequence ID" value="BCS94587.1"/>
    <property type="molecule type" value="Genomic_DNA"/>
</dbReference>
<dbReference type="Proteomes" id="UP001320148">
    <property type="component" value="Chromosome"/>
</dbReference>
<gene>
    <name evidence="1" type="ORF">DSLASN_02190</name>
</gene>
<name>A0ABN6EW46_9BACT</name>
<keyword evidence="2" id="KW-1185">Reference proteome</keyword>
<protein>
    <submittedName>
        <fullName evidence="1">Uncharacterized protein</fullName>
    </submittedName>
</protein>